<accession>A0A5E4G8Q5</accession>
<evidence type="ECO:0000313" key="1">
    <source>
        <dbReference type="EMBL" id="VVA36126.1"/>
    </source>
</evidence>
<proteinExistence type="predicted"/>
<dbReference type="InterPro" id="IPR043502">
    <property type="entry name" value="DNA/RNA_pol_sf"/>
</dbReference>
<dbReference type="Gene3D" id="3.30.70.270">
    <property type="match status" value="1"/>
</dbReference>
<dbReference type="AlphaFoldDB" id="A0A5E4G8Q5"/>
<name>A0A5E4G8Q5_PRUDU</name>
<protein>
    <submittedName>
        <fullName evidence="1">PREDICTED: Retrovirus-related Pol poly from</fullName>
    </submittedName>
</protein>
<dbReference type="PANTHER" id="PTHR33064">
    <property type="entry name" value="POL PROTEIN"/>
    <property type="match status" value="1"/>
</dbReference>
<gene>
    <name evidence="1" type="ORF">ALMOND_2B002356</name>
</gene>
<dbReference type="SUPFAM" id="SSF56672">
    <property type="entry name" value="DNA/RNA polymerases"/>
    <property type="match status" value="1"/>
</dbReference>
<evidence type="ECO:0000313" key="2">
    <source>
        <dbReference type="Proteomes" id="UP000327085"/>
    </source>
</evidence>
<reference evidence="2" key="1">
    <citation type="journal article" date="2020" name="Plant J.">
        <title>Transposons played a major role in the diversification between the closely related almond and peach genomes: results from the almond genome sequence.</title>
        <authorList>
            <person name="Alioto T."/>
            <person name="Alexiou K.G."/>
            <person name="Bardil A."/>
            <person name="Barteri F."/>
            <person name="Castanera R."/>
            <person name="Cruz F."/>
            <person name="Dhingra A."/>
            <person name="Duval H."/>
            <person name="Fernandez I Marti A."/>
            <person name="Frias L."/>
            <person name="Galan B."/>
            <person name="Garcia J.L."/>
            <person name="Howad W."/>
            <person name="Gomez-Garrido J."/>
            <person name="Gut M."/>
            <person name="Julca I."/>
            <person name="Morata J."/>
            <person name="Puigdomenech P."/>
            <person name="Ribeca P."/>
            <person name="Rubio Cabetas M.J."/>
            <person name="Vlasova A."/>
            <person name="Wirthensohn M."/>
            <person name="Garcia-Mas J."/>
            <person name="Gabaldon T."/>
            <person name="Casacuberta J.M."/>
            <person name="Arus P."/>
        </authorList>
    </citation>
    <scope>NUCLEOTIDE SEQUENCE [LARGE SCALE GENOMIC DNA]</scope>
    <source>
        <strain evidence="2">cv. Texas</strain>
    </source>
</reference>
<dbReference type="Gramene" id="VVA36126">
    <property type="protein sequence ID" value="VVA36126"/>
    <property type="gene ID" value="Prudul26B002356"/>
</dbReference>
<dbReference type="InterPro" id="IPR051320">
    <property type="entry name" value="Viral_Replic_Matur_Polypro"/>
</dbReference>
<sequence>GGSCMQSSANVNSDWPESFLGHLISAESIYVDPQKVEAMLNWPQPTNVIEVRSFLRLVGYYRRFVA</sequence>
<dbReference type="PANTHER" id="PTHR33064:SF37">
    <property type="entry name" value="RIBONUCLEASE H"/>
    <property type="match status" value="1"/>
</dbReference>
<dbReference type="EMBL" id="CABIKO010000431">
    <property type="protein sequence ID" value="VVA36126.1"/>
    <property type="molecule type" value="Genomic_DNA"/>
</dbReference>
<feature type="non-terminal residue" evidence="1">
    <location>
        <position position="66"/>
    </location>
</feature>
<feature type="non-terminal residue" evidence="1">
    <location>
        <position position="1"/>
    </location>
</feature>
<organism evidence="1 2">
    <name type="scientific">Prunus dulcis</name>
    <name type="common">Almond</name>
    <name type="synonym">Amygdalus dulcis</name>
    <dbReference type="NCBI Taxonomy" id="3755"/>
    <lineage>
        <taxon>Eukaryota</taxon>
        <taxon>Viridiplantae</taxon>
        <taxon>Streptophyta</taxon>
        <taxon>Embryophyta</taxon>
        <taxon>Tracheophyta</taxon>
        <taxon>Spermatophyta</taxon>
        <taxon>Magnoliopsida</taxon>
        <taxon>eudicotyledons</taxon>
        <taxon>Gunneridae</taxon>
        <taxon>Pentapetalae</taxon>
        <taxon>rosids</taxon>
        <taxon>fabids</taxon>
        <taxon>Rosales</taxon>
        <taxon>Rosaceae</taxon>
        <taxon>Amygdaloideae</taxon>
        <taxon>Amygdaleae</taxon>
        <taxon>Prunus</taxon>
    </lineage>
</organism>
<dbReference type="InterPro" id="IPR043128">
    <property type="entry name" value="Rev_trsase/Diguanyl_cyclase"/>
</dbReference>
<dbReference type="Proteomes" id="UP000327085">
    <property type="component" value="Chromosome 8"/>
</dbReference>
<dbReference type="OMA" id="CMQSSAN"/>
<dbReference type="InParanoid" id="A0A5E4G8Q5"/>